<keyword evidence="4" id="KW-1185">Reference proteome</keyword>
<feature type="transmembrane region" description="Helical" evidence="1">
    <location>
        <begin position="167"/>
        <end position="187"/>
    </location>
</feature>
<feature type="transmembrane region" description="Helical" evidence="1">
    <location>
        <begin position="310"/>
        <end position="330"/>
    </location>
</feature>
<keyword evidence="1" id="KW-0472">Membrane</keyword>
<feature type="transmembrane region" description="Helical" evidence="1">
    <location>
        <begin position="268"/>
        <end position="289"/>
    </location>
</feature>
<feature type="transmembrane region" description="Helical" evidence="1">
    <location>
        <begin position="136"/>
        <end position="155"/>
    </location>
</feature>
<evidence type="ECO:0000256" key="1">
    <source>
        <dbReference type="SAM" id="Phobius"/>
    </source>
</evidence>
<accession>E3CWH1</accession>
<dbReference type="RefSeq" id="WP_006301559.1">
    <property type="nucleotide sequence ID" value="NZ_CM001022.1"/>
</dbReference>
<dbReference type="Proteomes" id="UP000005096">
    <property type="component" value="Chromosome"/>
</dbReference>
<dbReference type="Pfam" id="PF01757">
    <property type="entry name" value="Acyl_transf_3"/>
    <property type="match status" value="1"/>
</dbReference>
<feature type="transmembrane region" description="Helical" evidence="1">
    <location>
        <begin position="91"/>
        <end position="116"/>
    </location>
</feature>
<evidence type="ECO:0000313" key="4">
    <source>
        <dbReference type="Proteomes" id="UP000005096"/>
    </source>
</evidence>
<dbReference type="PANTHER" id="PTHR36927">
    <property type="entry name" value="BLR4337 PROTEIN"/>
    <property type="match status" value="1"/>
</dbReference>
<dbReference type="eggNOG" id="COG1835">
    <property type="taxonomic scope" value="Bacteria"/>
</dbReference>
<keyword evidence="1" id="KW-0812">Transmembrane</keyword>
<feature type="transmembrane region" description="Helical" evidence="1">
    <location>
        <begin position="49"/>
        <end position="70"/>
    </location>
</feature>
<dbReference type="AlphaFoldDB" id="E3CWH1"/>
<reference evidence="3 4" key="1">
    <citation type="journal article" date="2010" name="Stand. Genomic Sci.">
        <title>Non-contiguous finished genome sequence of Aminomonas paucivorans type strain (GLU-3).</title>
        <authorList>
            <person name="Pitluck S."/>
            <person name="Yasawong M."/>
            <person name="Held B."/>
            <person name="Lapidus A."/>
            <person name="Nolan M."/>
            <person name="Copeland A."/>
            <person name="Lucas S."/>
            <person name="Del Rio T.G."/>
            <person name="Tice H."/>
            <person name="Cheng J.F."/>
            <person name="Chertkov O."/>
            <person name="Goodwin L."/>
            <person name="Tapia R."/>
            <person name="Han C."/>
            <person name="Liolios K."/>
            <person name="Ivanova N."/>
            <person name="Mavromatis K."/>
            <person name="Ovchinnikova G."/>
            <person name="Pati A."/>
            <person name="Chen A."/>
            <person name="Palaniappan K."/>
            <person name="Land M."/>
            <person name="Hauser L."/>
            <person name="Chang Y.J."/>
            <person name="Jeffries C.D."/>
            <person name="Pukall R."/>
            <person name="Spring S."/>
            <person name="Rohde M."/>
            <person name="Sikorski J."/>
            <person name="Goker M."/>
            <person name="Woyke T."/>
            <person name="Bristow J."/>
            <person name="Eisen J.A."/>
            <person name="Markowitz V."/>
            <person name="Hugenholtz P."/>
            <person name="Kyrpides N.C."/>
            <person name="Klenk H.P."/>
        </authorList>
    </citation>
    <scope>NUCLEOTIDE SEQUENCE [LARGE SCALE GENOMIC DNA]</scope>
    <source>
        <strain evidence="3 4">DSM 12260</strain>
    </source>
</reference>
<protein>
    <recommendedName>
        <fullName evidence="2">Acyltransferase 3 domain-containing protein</fullName>
    </recommendedName>
</protein>
<dbReference type="STRING" id="584708.Apau_1912"/>
<evidence type="ECO:0000313" key="3">
    <source>
        <dbReference type="EMBL" id="EFQ24326.1"/>
    </source>
</evidence>
<dbReference type="HOGENOM" id="CLU_036097_1_0_0"/>
<dbReference type="InterPro" id="IPR050623">
    <property type="entry name" value="Glucan_succinyl_AcylTrfase"/>
</dbReference>
<feature type="transmembrane region" description="Helical" evidence="1">
    <location>
        <begin position="14"/>
        <end position="37"/>
    </location>
</feature>
<keyword evidence="1" id="KW-1133">Transmembrane helix</keyword>
<dbReference type="EMBL" id="CM001022">
    <property type="protein sequence ID" value="EFQ24326.1"/>
    <property type="molecule type" value="Genomic_DNA"/>
</dbReference>
<dbReference type="InterPro" id="IPR002656">
    <property type="entry name" value="Acyl_transf_3_dom"/>
</dbReference>
<dbReference type="PaxDb" id="584708-Apau_1912"/>
<evidence type="ECO:0000259" key="2">
    <source>
        <dbReference type="Pfam" id="PF01757"/>
    </source>
</evidence>
<feature type="transmembrane region" description="Helical" evidence="1">
    <location>
        <begin position="199"/>
        <end position="223"/>
    </location>
</feature>
<dbReference type="PANTHER" id="PTHR36927:SF1">
    <property type="entry name" value="MDO-LIKE PROTEIN"/>
    <property type="match status" value="1"/>
</dbReference>
<feature type="domain" description="Acyltransferase 3" evidence="2">
    <location>
        <begin position="11"/>
        <end position="351"/>
    </location>
</feature>
<gene>
    <name evidence="3" type="ORF">Apau_1912</name>
</gene>
<proteinExistence type="predicted"/>
<dbReference type="GO" id="GO:0016747">
    <property type="term" value="F:acyltransferase activity, transferring groups other than amino-acyl groups"/>
    <property type="evidence" value="ECO:0007669"/>
    <property type="project" value="InterPro"/>
</dbReference>
<feature type="transmembrane region" description="Helical" evidence="1">
    <location>
        <begin position="235"/>
        <end position="256"/>
    </location>
</feature>
<feature type="transmembrane region" description="Helical" evidence="1">
    <location>
        <begin position="336"/>
        <end position="355"/>
    </location>
</feature>
<sequence length="365" mass="40284">MEERLAHGDRFRTWTVYGVVALHGAMTYMVGAPGWWYVQDPVRSPAFTLMVLALDVFLMPGMFLAAGYFAPPSLARRGTRGFLGEKALRLGIPWVLGSLLVAPWFARASLLALGYPVGHLGAFYRTVFLGPAYQQAHFWFLGVLLAFFLLFLPLGRRLGERTPEPRPIGLPLACCVVGAALWFGALGTRYPLDVWVHPAYVLVFQPLRVGGYFFLFLLGALAWRNRWLERPPSPGCLAGLGGAATLLLLLSVVLRLRLPEAPRGGGLWLYALAHEGAAVLVPLALAALLRRFGDAPSARVSEAARGSYGLYWLHQMLLLPLEALLVPLPWSPWVKFLLAVGATLWVGQLLSLRVLRRLPGLRRVF</sequence>
<organism evidence="3 4">
    <name type="scientific">Aminomonas paucivorans DSM 12260</name>
    <dbReference type="NCBI Taxonomy" id="584708"/>
    <lineage>
        <taxon>Bacteria</taxon>
        <taxon>Thermotogati</taxon>
        <taxon>Synergistota</taxon>
        <taxon>Synergistia</taxon>
        <taxon>Synergistales</taxon>
        <taxon>Synergistaceae</taxon>
        <taxon>Aminomonas</taxon>
    </lineage>
</organism>
<name>E3CWH1_9BACT</name>